<evidence type="ECO:0000256" key="4">
    <source>
        <dbReference type="ARBA" id="ARBA00022677"/>
    </source>
</evidence>
<evidence type="ECO:0000313" key="11">
    <source>
        <dbReference type="Proteomes" id="UP000438429"/>
    </source>
</evidence>
<evidence type="ECO:0000313" key="10">
    <source>
        <dbReference type="EMBL" id="KAF0032684.1"/>
    </source>
</evidence>
<dbReference type="Pfam" id="PF16015">
    <property type="entry name" value="Promethin"/>
    <property type="match status" value="1"/>
</dbReference>
<evidence type="ECO:0000256" key="8">
    <source>
        <dbReference type="ARBA" id="ARBA00023136"/>
    </source>
</evidence>
<keyword evidence="4" id="KW-0551">Lipid droplet</keyword>
<keyword evidence="7 9" id="KW-1133">Transmembrane helix</keyword>
<organism evidence="10 11">
    <name type="scientific">Scophthalmus maximus</name>
    <name type="common">Turbot</name>
    <name type="synonym">Psetta maxima</name>
    <dbReference type="NCBI Taxonomy" id="52904"/>
    <lineage>
        <taxon>Eukaryota</taxon>
        <taxon>Metazoa</taxon>
        <taxon>Chordata</taxon>
        <taxon>Craniata</taxon>
        <taxon>Vertebrata</taxon>
        <taxon>Euteleostomi</taxon>
        <taxon>Actinopterygii</taxon>
        <taxon>Neopterygii</taxon>
        <taxon>Teleostei</taxon>
        <taxon>Neoteleostei</taxon>
        <taxon>Acanthomorphata</taxon>
        <taxon>Carangaria</taxon>
        <taxon>Pleuronectiformes</taxon>
        <taxon>Pleuronectoidei</taxon>
        <taxon>Scophthalmidae</taxon>
        <taxon>Scophthalmus</taxon>
    </lineage>
</organism>
<accession>A0A6A4SNK9</accession>
<dbReference type="AlphaFoldDB" id="A0A6A4SNK9"/>
<evidence type="ECO:0000256" key="5">
    <source>
        <dbReference type="ARBA" id="ARBA00022692"/>
    </source>
</evidence>
<evidence type="ECO:0000256" key="7">
    <source>
        <dbReference type="ARBA" id="ARBA00022989"/>
    </source>
</evidence>
<evidence type="ECO:0000256" key="3">
    <source>
        <dbReference type="ARBA" id="ARBA00007618"/>
    </source>
</evidence>
<dbReference type="PANTHER" id="PTHR14275">
    <property type="entry name" value="PROMETHIN"/>
    <property type="match status" value="1"/>
</dbReference>
<name>A0A6A4SNK9_SCOMX</name>
<dbReference type="EMBL" id="VEVO01000013">
    <property type="protein sequence ID" value="KAF0032684.1"/>
    <property type="molecule type" value="Genomic_DNA"/>
</dbReference>
<evidence type="ECO:0000256" key="6">
    <source>
        <dbReference type="ARBA" id="ARBA00022824"/>
    </source>
</evidence>
<keyword evidence="8 9" id="KW-0472">Membrane</keyword>
<dbReference type="PANTHER" id="PTHR14275:SF0">
    <property type="entry name" value="LIPID DROPLET ASSEMBLY FACTOR 1"/>
    <property type="match status" value="1"/>
</dbReference>
<dbReference type="InterPro" id="IPR029709">
    <property type="entry name" value="LDAF1"/>
</dbReference>
<gene>
    <name evidence="10" type="ORF">F2P81_014974</name>
</gene>
<dbReference type="Proteomes" id="UP000438429">
    <property type="component" value="Unassembled WGS sequence"/>
</dbReference>
<comment type="caution">
    <text evidence="10">The sequence shown here is derived from an EMBL/GenBank/DDBJ whole genome shotgun (WGS) entry which is preliminary data.</text>
</comment>
<dbReference type="GO" id="GO:0005811">
    <property type="term" value="C:lipid droplet"/>
    <property type="evidence" value="ECO:0007669"/>
    <property type="project" value="UniProtKB-SubCell"/>
</dbReference>
<evidence type="ECO:0008006" key="12">
    <source>
        <dbReference type="Google" id="ProtNLM"/>
    </source>
</evidence>
<keyword evidence="5 9" id="KW-0812">Transmembrane</keyword>
<feature type="transmembrane region" description="Helical" evidence="9">
    <location>
        <begin position="78"/>
        <end position="101"/>
    </location>
</feature>
<comment type="subcellular location">
    <subcellularLocation>
        <location evidence="1">Endoplasmic reticulum membrane</location>
        <topology evidence="1">Multi-pass membrane protein</topology>
    </subcellularLocation>
    <subcellularLocation>
        <location evidence="2">Lipid droplet</location>
    </subcellularLocation>
</comment>
<dbReference type="GO" id="GO:0005789">
    <property type="term" value="C:endoplasmic reticulum membrane"/>
    <property type="evidence" value="ECO:0007669"/>
    <property type="project" value="UniProtKB-SubCell"/>
</dbReference>
<evidence type="ECO:0000256" key="1">
    <source>
        <dbReference type="ARBA" id="ARBA00004477"/>
    </source>
</evidence>
<sequence>MSSPRDFLCVPGVPEEAISLLEDQKLNDKCLHQVAQVTKTRVVQHLSTHPFSALTVMLFGAMAALPVGLFISFALVTALMLAIGFVFFEVFLLFAGGLTLLCVLSGLALFSVVVSLILSAFRVTIFNILKYYPKQVEVREKESDSKLQD</sequence>
<comment type="similarity">
    <text evidence="3">Belongs to the LDAF1 family.</text>
</comment>
<feature type="transmembrane region" description="Helical" evidence="9">
    <location>
        <begin position="51"/>
        <end position="71"/>
    </location>
</feature>
<reference evidence="10 11" key="1">
    <citation type="submission" date="2019-06" db="EMBL/GenBank/DDBJ databases">
        <title>Draft genomes of female and male turbot (Scophthalmus maximus).</title>
        <authorList>
            <person name="Xu H."/>
            <person name="Xu X.-W."/>
            <person name="Shao C."/>
            <person name="Chen S."/>
        </authorList>
    </citation>
    <scope>NUCLEOTIDE SEQUENCE [LARGE SCALE GENOMIC DNA]</scope>
    <source>
        <strain evidence="10">Ysfricsl-2016a</strain>
        <tissue evidence="10">Blood</tissue>
    </source>
</reference>
<proteinExistence type="inferred from homology"/>
<feature type="transmembrane region" description="Helical" evidence="9">
    <location>
        <begin position="107"/>
        <end position="129"/>
    </location>
</feature>
<evidence type="ECO:0000256" key="2">
    <source>
        <dbReference type="ARBA" id="ARBA00004502"/>
    </source>
</evidence>
<evidence type="ECO:0000256" key="9">
    <source>
        <dbReference type="SAM" id="Phobius"/>
    </source>
</evidence>
<protein>
    <recommendedName>
        <fullName evidence="12">Promethin</fullName>
    </recommendedName>
</protein>
<keyword evidence="6" id="KW-0256">Endoplasmic reticulum</keyword>